<comment type="similarity">
    <text evidence="2">Belongs to the GerABKC lipoprotein family.</text>
</comment>
<reference evidence="10 11" key="1">
    <citation type="submission" date="2021-03" db="EMBL/GenBank/DDBJ databases">
        <title>The first data on the complete genome of the tetrodotoxin-producing bacterium.</title>
        <authorList>
            <person name="Melnikova D.I."/>
            <person name="Nijland R."/>
            <person name="Magarlamov T.Y."/>
        </authorList>
    </citation>
    <scope>NUCLEOTIDE SEQUENCE [LARGE SCALE GENOMIC DNA]</scope>
    <source>
        <strain evidence="10 11">1839</strain>
    </source>
</reference>
<dbReference type="PANTHER" id="PTHR35789">
    <property type="entry name" value="SPORE GERMINATION PROTEIN B3"/>
    <property type="match status" value="1"/>
</dbReference>
<dbReference type="EMBL" id="CP071709">
    <property type="protein sequence ID" value="QVY62233.1"/>
    <property type="molecule type" value="Genomic_DNA"/>
</dbReference>
<comment type="subcellular location">
    <subcellularLocation>
        <location evidence="1">Membrane</location>
        <topology evidence="1">Lipid-anchor</topology>
    </subcellularLocation>
</comment>
<name>A0ABX8FD00_9BACI</name>
<dbReference type="RefSeq" id="WP_214477722.1">
    <property type="nucleotide sequence ID" value="NZ_CP071709.1"/>
</dbReference>
<evidence type="ECO:0000256" key="2">
    <source>
        <dbReference type="ARBA" id="ARBA00007886"/>
    </source>
</evidence>
<accession>A0ABX8FD00</accession>
<dbReference type="PROSITE" id="PS51257">
    <property type="entry name" value="PROKAR_LIPOPROTEIN"/>
    <property type="match status" value="1"/>
</dbReference>
<dbReference type="PANTHER" id="PTHR35789:SF1">
    <property type="entry name" value="SPORE GERMINATION PROTEIN B3"/>
    <property type="match status" value="1"/>
</dbReference>
<evidence type="ECO:0000313" key="10">
    <source>
        <dbReference type="EMBL" id="QVY62233.1"/>
    </source>
</evidence>
<dbReference type="InterPro" id="IPR038501">
    <property type="entry name" value="Spore_GerAC_C_sf"/>
</dbReference>
<dbReference type="InterPro" id="IPR046953">
    <property type="entry name" value="Spore_GerAC-like_C"/>
</dbReference>
<feature type="domain" description="Spore germination protein N-terminal" evidence="9">
    <location>
        <begin position="22"/>
        <end position="198"/>
    </location>
</feature>
<gene>
    <name evidence="10" type="ORF">J1899_03755</name>
</gene>
<dbReference type="Pfam" id="PF25198">
    <property type="entry name" value="Spore_GerAC_N"/>
    <property type="match status" value="1"/>
</dbReference>
<evidence type="ECO:0000256" key="3">
    <source>
        <dbReference type="ARBA" id="ARBA00022544"/>
    </source>
</evidence>
<keyword evidence="11" id="KW-1185">Reference proteome</keyword>
<evidence type="ECO:0000259" key="9">
    <source>
        <dbReference type="Pfam" id="PF25198"/>
    </source>
</evidence>
<keyword evidence="4" id="KW-0732">Signal</keyword>
<organism evidence="10 11">
    <name type="scientific">Cytobacillus gottheilii</name>
    <dbReference type="NCBI Taxonomy" id="859144"/>
    <lineage>
        <taxon>Bacteria</taxon>
        <taxon>Bacillati</taxon>
        <taxon>Bacillota</taxon>
        <taxon>Bacilli</taxon>
        <taxon>Bacillales</taxon>
        <taxon>Bacillaceae</taxon>
        <taxon>Cytobacillus</taxon>
    </lineage>
</organism>
<dbReference type="InterPro" id="IPR008844">
    <property type="entry name" value="Spore_GerAC-like"/>
</dbReference>
<evidence type="ECO:0000256" key="6">
    <source>
        <dbReference type="ARBA" id="ARBA00023139"/>
    </source>
</evidence>
<evidence type="ECO:0000256" key="7">
    <source>
        <dbReference type="ARBA" id="ARBA00023288"/>
    </source>
</evidence>
<dbReference type="NCBIfam" id="TIGR02887">
    <property type="entry name" value="spore_ger_x_C"/>
    <property type="match status" value="1"/>
</dbReference>
<evidence type="ECO:0000313" key="11">
    <source>
        <dbReference type="Proteomes" id="UP000679247"/>
    </source>
</evidence>
<dbReference type="Proteomes" id="UP000679247">
    <property type="component" value="Chromosome"/>
</dbReference>
<evidence type="ECO:0000256" key="5">
    <source>
        <dbReference type="ARBA" id="ARBA00023136"/>
    </source>
</evidence>
<keyword evidence="7" id="KW-0449">Lipoprotein</keyword>
<evidence type="ECO:0000256" key="1">
    <source>
        <dbReference type="ARBA" id="ARBA00004635"/>
    </source>
</evidence>
<protein>
    <submittedName>
        <fullName evidence="10">Ger(X)C family spore germination protein</fullName>
    </submittedName>
</protein>
<evidence type="ECO:0000259" key="8">
    <source>
        <dbReference type="Pfam" id="PF05504"/>
    </source>
</evidence>
<keyword evidence="6" id="KW-0564">Palmitate</keyword>
<keyword evidence="5" id="KW-0472">Membrane</keyword>
<evidence type="ECO:0000256" key="4">
    <source>
        <dbReference type="ARBA" id="ARBA00022729"/>
    </source>
</evidence>
<keyword evidence="3" id="KW-0309">Germination</keyword>
<feature type="domain" description="Spore germination GerAC-like C-terminal" evidence="8">
    <location>
        <begin position="223"/>
        <end position="387"/>
    </location>
</feature>
<proteinExistence type="inferred from homology"/>
<dbReference type="InterPro" id="IPR057336">
    <property type="entry name" value="GerAC_N"/>
</dbReference>
<dbReference type="Gene3D" id="3.30.300.210">
    <property type="entry name" value="Nutrient germinant receptor protein C, domain 3"/>
    <property type="match status" value="1"/>
</dbReference>
<dbReference type="Pfam" id="PF05504">
    <property type="entry name" value="Spore_GerAC"/>
    <property type="match status" value="1"/>
</dbReference>
<sequence length="404" mass="45981">MKRIWLLLLLILSTLLLSGCWDIKEVNEVSVVSGLAFDKGEEKQFRITIELLNPNELSAQTSSGNTASIVLGVEGDSIRDISHRLNEAVSRKPIFSHMKTMFISEEIAEEGIKVLFDALDRDREIRNDFNIIVVEKPHTAADGLRITYPLQKVSTLKLNTQAENLYEEWGGDPNVRLKDVIDSLVSNGKEPVVAMVKIIGDDQKASNAQNLQNTTPSGYLKINGLALFKDGKLIGKLPISGTRNYLITQNQLKRTSYFITCEKEKTIDFFLKDIRVKSSVQMEDNKPSFKFTIIAEGDLQGTQCPQRLSSFVTTQEYEERLSKKIEEDFLQTIKLVQEEYKSDVFGLGEIFYKSYPMQFKKVQHVWNEEFASVEVDVKASVQIRRNGFKNDSYISEIENKEVEK</sequence>